<accession>A0AAE4ZDI1</accession>
<evidence type="ECO:0000313" key="2">
    <source>
        <dbReference type="EMBL" id="NIR76420.1"/>
    </source>
</evidence>
<evidence type="ECO:0000259" key="1">
    <source>
        <dbReference type="Pfam" id="PF14238"/>
    </source>
</evidence>
<evidence type="ECO:0000313" key="3">
    <source>
        <dbReference type="Proteomes" id="UP000702544"/>
    </source>
</evidence>
<organism evidence="2 3">
    <name type="scientific">Candidatus Kutchimonas denitrificans</name>
    <dbReference type="NCBI Taxonomy" id="3056748"/>
    <lineage>
        <taxon>Bacteria</taxon>
        <taxon>Pseudomonadati</taxon>
        <taxon>Gemmatimonadota</taxon>
        <taxon>Gemmatimonadia</taxon>
        <taxon>Candidatus Palauibacterales</taxon>
        <taxon>Candidatus Palauibacteraceae</taxon>
        <taxon>Candidatus Kutchimonas</taxon>
    </lineage>
</organism>
<reference evidence="2 3" key="1">
    <citation type="submission" date="2020-01" db="EMBL/GenBank/DDBJ databases">
        <title>Genomes assembled from Gulf of Kutch pelagic sediment metagenomes.</title>
        <authorList>
            <person name="Chandrashekar M."/>
            <person name="Mahajan M.S."/>
            <person name="Dave K.J."/>
            <person name="Vatsa P."/>
            <person name="Nathani N.M."/>
        </authorList>
    </citation>
    <scope>NUCLEOTIDE SEQUENCE [LARGE SCALE GENOMIC DNA]</scope>
    <source>
        <strain evidence="2">KS3-K002</strain>
    </source>
</reference>
<dbReference type="AlphaFoldDB" id="A0AAE4ZDI1"/>
<sequence>MSDRLLRLLVGVLIFFVIAWVAARFFTGDGASASGSFGLAAVAGGSIDSVVVTSADDTVRLRAGDPWTVNGHEALPETGSMLTRGLEESQVGQLVSRNPENHARMGVTDAAGRRLTVYPENGEPISIIVGERAGAFNQSYARRVGADEVYVLEGSLSNLANREEDDWRDREIFAVERAGVQRVEFTYPGESFALVRDSAGWRLEPSGAGARAGDVSNLLGQLTALRAIGFADDSAAAALAWDEPAARVGVIGPDDAELVELLFQENEDVGYFVRRAGSSVVYTLSSYTGNVILRRETALATASDG</sequence>
<gene>
    <name evidence="2" type="ORF">GWO12_15155</name>
</gene>
<feature type="domain" description="DUF4340" evidence="1">
    <location>
        <begin position="84"/>
        <end position="243"/>
    </location>
</feature>
<proteinExistence type="predicted"/>
<dbReference type="EMBL" id="JAACAK010000130">
    <property type="protein sequence ID" value="NIR76420.1"/>
    <property type="molecule type" value="Genomic_DNA"/>
</dbReference>
<dbReference type="InterPro" id="IPR025641">
    <property type="entry name" value="DUF4340"/>
</dbReference>
<name>A0AAE4ZDI1_9BACT</name>
<dbReference type="Pfam" id="PF14238">
    <property type="entry name" value="DUF4340"/>
    <property type="match status" value="1"/>
</dbReference>
<protein>
    <submittedName>
        <fullName evidence="2">DUF4340 domain-containing protein</fullName>
    </submittedName>
</protein>
<comment type="caution">
    <text evidence="2">The sequence shown here is derived from an EMBL/GenBank/DDBJ whole genome shotgun (WGS) entry which is preliminary data.</text>
</comment>
<dbReference type="Proteomes" id="UP000702544">
    <property type="component" value="Unassembled WGS sequence"/>
</dbReference>